<dbReference type="EC" id="3.2.1.86" evidence="7"/>
<evidence type="ECO:0000256" key="2">
    <source>
        <dbReference type="ARBA" id="ARBA00022801"/>
    </source>
</evidence>
<dbReference type="PROSITE" id="PS00572">
    <property type="entry name" value="GLYCOSYL_HYDROL_F1_1"/>
    <property type="match status" value="1"/>
</dbReference>
<gene>
    <name evidence="7" type="primary">ascB</name>
    <name evidence="7" type="ORF">IAA04_03130</name>
</gene>
<dbReference type="Gene3D" id="3.20.20.80">
    <property type="entry name" value="Glycosidases"/>
    <property type="match status" value="1"/>
</dbReference>
<reference evidence="7" key="1">
    <citation type="journal article" date="2021" name="PeerJ">
        <title>Extensive microbial diversity within the chicken gut microbiome revealed by metagenomics and culture.</title>
        <authorList>
            <person name="Gilroy R."/>
            <person name="Ravi A."/>
            <person name="Getino M."/>
            <person name="Pursley I."/>
            <person name="Horton D.L."/>
            <person name="Alikhan N.F."/>
            <person name="Baker D."/>
            <person name="Gharbi K."/>
            <person name="Hall N."/>
            <person name="Watson M."/>
            <person name="Adriaenssens E.M."/>
            <person name="Foster-Nyarko E."/>
            <person name="Jarju S."/>
            <person name="Secka A."/>
            <person name="Antonio M."/>
            <person name="Oren A."/>
            <person name="Chaudhuri R.R."/>
            <person name="La Ragione R."/>
            <person name="Hildebrand F."/>
            <person name="Pallen M.J."/>
        </authorList>
    </citation>
    <scope>NUCLEOTIDE SEQUENCE</scope>
    <source>
        <strain evidence="7">CHK183-5548</strain>
    </source>
</reference>
<dbReference type="EMBL" id="DWWL01000016">
    <property type="protein sequence ID" value="HJC47028.1"/>
    <property type="molecule type" value="Genomic_DNA"/>
</dbReference>
<dbReference type="InterPro" id="IPR033132">
    <property type="entry name" value="GH_1_N_CS"/>
</dbReference>
<keyword evidence="3 6" id="KW-0326">Glycosidase</keyword>
<dbReference type="GO" id="GO:0008706">
    <property type="term" value="F:6-phospho-beta-glucosidase activity"/>
    <property type="evidence" value="ECO:0007669"/>
    <property type="project" value="UniProtKB-EC"/>
</dbReference>
<evidence type="ECO:0000256" key="6">
    <source>
        <dbReference type="RuleBase" id="RU004468"/>
    </source>
</evidence>
<evidence type="ECO:0000256" key="3">
    <source>
        <dbReference type="ARBA" id="ARBA00023295"/>
    </source>
</evidence>
<name>A0A9D2PDV4_9FIRM</name>
<dbReference type="InterPro" id="IPR001360">
    <property type="entry name" value="Glyco_hydro_1"/>
</dbReference>
<evidence type="ECO:0000256" key="4">
    <source>
        <dbReference type="PROSITE-ProRule" id="PRU10055"/>
    </source>
</evidence>
<dbReference type="InterPro" id="IPR017853">
    <property type="entry name" value="GH"/>
</dbReference>
<dbReference type="NCBIfam" id="NF007356">
    <property type="entry name" value="PRK09852.1"/>
    <property type="match status" value="1"/>
</dbReference>
<comment type="similarity">
    <text evidence="1 5">Belongs to the glycosyl hydrolase 1 family.</text>
</comment>
<evidence type="ECO:0000256" key="1">
    <source>
        <dbReference type="ARBA" id="ARBA00010838"/>
    </source>
</evidence>
<evidence type="ECO:0000256" key="5">
    <source>
        <dbReference type="RuleBase" id="RU003690"/>
    </source>
</evidence>
<dbReference type="SUPFAM" id="SSF51445">
    <property type="entry name" value="(Trans)glycosidases"/>
    <property type="match status" value="1"/>
</dbReference>
<dbReference type="Proteomes" id="UP000823883">
    <property type="component" value="Unassembled WGS sequence"/>
</dbReference>
<proteinExistence type="inferred from homology"/>
<accession>A0A9D2PDV4</accession>
<dbReference type="PANTHER" id="PTHR10353">
    <property type="entry name" value="GLYCOSYL HYDROLASE"/>
    <property type="match status" value="1"/>
</dbReference>
<dbReference type="PANTHER" id="PTHR10353:SF122">
    <property type="entry name" value="6-PHOSPHO-BETA-GLUCOSIDASE ASCB-RELATED"/>
    <property type="match status" value="1"/>
</dbReference>
<dbReference type="GO" id="GO:0005829">
    <property type="term" value="C:cytosol"/>
    <property type="evidence" value="ECO:0007669"/>
    <property type="project" value="TreeGrafter"/>
</dbReference>
<comment type="caution">
    <text evidence="7">The sequence shown here is derived from an EMBL/GenBank/DDBJ whole genome shotgun (WGS) entry which is preliminary data.</text>
</comment>
<feature type="active site" description="Nucleophile" evidence="4">
    <location>
        <position position="386"/>
    </location>
</feature>
<organism evidence="7 8">
    <name type="scientific">Candidatus Lachnoclostridium pullistercoris</name>
    <dbReference type="NCBI Taxonomy" id="2838632"/>
    <lineage>
        <taxon>Bacteria</taxon>
        <taxon>Bacillati</taxon>
        <taxon>Bacillota</taxon>
        <taxon>Clostridia</taxon>
        <taxon>Lachnospirales</taxon>
        <taxon>Lachnospiraceae</taxon>
    </lineage>
</organism>
<dbReference type="Pfam" id="PF00232">
    <property type="entry name" value="Glyco_hydro_1"/>
    <property type="match status" value="1"/>
</dbReference>
<dbReference type="GO" id="GO:0016052">
    <property type="term" value="P:carbohydrate catabolic process"/>
    <property type="evidence" value="ECO:0007669"/>
    <property type="project" value="TreeGrafter"/>
</dbReference>
<dbReference type="InterPro" id="IPR018120">
    <property type="entry name" value="Glyco_hydro_1_AS"/>
</dbReference>
<dbReference type="AlphaFoldDB" id="A0A9D2PDV4"/>
<sequence>MSKRTFPEGFLWGGATAANQVEGGWKEGGKGISVSDCARSHLDVDVTDYHAQNKVTSEDIEKALATDDEVYYPKRHGSDFYHHYKEDIKMFAEMGFKVYRLSIAWSRIFPNADDPEPNEEGLQFYDNVFDECLKYGIEPLVTMSHYEPPINLVLKYNGWYSRKTVDLFVRFVETICTRYKDKVKYWLTFNEVDSIIRHPYTTGGLIEDRFPGKNFEEVIFQSMHHQFVASALATKICHEIIPGSKVGCMLTKLTYYPYTCKPEDVLTMQQSMRSTYCYSDTQVFGEYPAYLLARFRNKGIHIVKETGDDEIMKAYPVDFVSFSYYHSSCVAADTTNLEQAAGNTITAVKNPYVPSSDWGWQIDPIGLRISMVDLYDRYRKPLFIVENGLGAKDVVKEDGTIDDQYRIDYLKAHMKAMLDAIEYDGVECMGYTSWGCIDLVSESTKQMSKRYGYIYVDCDDYGNGTYKRIPKKSFYWYKDVIATNGASLFDDEESGN</sequence>
<dbReference type="PRINTS" id="PR00131">
    <property type="entry name" value="GLHYDRLASE1"/>
</dbReference>
<protein>
    <submittedName>
        <fullName evidence="7">6-phospho-beta-glucosidase</fullName>
        <ecNumber evidence="7">3.2.1.86</ecNumber>
    </submittedName>
</protein>
<dbReference type="FunFam" id="3.20.20.80:FF:000004">
    <property type="entry name" value="Beta-glucosidase 6-phospho-beta-glucosidase"/>
    <property type="match status" value="1"/>
</dbReference>
<evidence type="ECO:0000313" key="7">
    <source>
        <dbReference type="EMBL" id="HJC47028.1"/>
    </source>
</evidence>
<dbReference type="PROSITE" id="PS00653">
    <property type="entry name" value="GLYCOSYL_HYDROL_F1_2"/>
    <property type="match status" value="1"/>
</dbReference>
<reference evidence="7" key="2">
    <citation type="submission" date="2021-04" db="EMBL/GenBank/DDBJ databases">
        <authorList>
            <person name="Gilroy R."/>
        </authorList>
    </citation>
    <scope>NUCLEOTIDE SEQUENCE</scope>
    <source>
        <strain evidence="7">CHK183-5548</strain>
    </source>
</reference>
<evidence type="ECO:0000313" key="8">
    <source>
        <dbReference type="Proteomes" id="UP000823883"/>
    </source>
</evidence>
<keyword evidence="2 6" id="KW-0378">Hydrolase</keyword>